<dbReference type="VEuPathDB" id="FungiDB:PHYBLDRAFT_129654"/>
<dbReference type="PROSITE" id="PS50103">
    <property type="entry name" value="ZF_C3H1"/>
    <property type="match status" value="1"/>
</dbReference>
<dbReference type="InterPro" id="IPR000504">
    <property type="entry name" value="RRM_dom"/>
</dbReference>
<evidence type="ECO:0000256" key="1">
    <source>
        <dbReference type="ARBA" id="ARBA00004123"/>
    </source>
</evidence>
<evidence type="ECO:0000256" key="16">
    <source>
        <dbReference type="SAM" id="MobiDB-lite"/>
    </source>
</evidence>
<keyword evidence="8 15" id="KW-0862">Zinc</keyword>
<keyword evidence="20" id="KW-1185">Reference proteome</keyword>
<dbReference type="GO" id="GO:0071006">
    <property type="term" value="C:U2-type catalytic step 1 spliceosome"/>
    <property type="evidence" value="ECO:0007669"/>
    <property type="project" value="TreeGrafter"/>
</dbReference>
<dbReference type="SUPFAM" id="SSF54928">
    <property type="entry name" value="RNA-binding domain, RBD"/>
    <property type="match status" value="1"/>
</dbReference>
<dbReference type="Gene3D" id="3.30.70.330">
    <property type="match status" value="1"/>
</dbReference>
<dbReference type="GeneID" id="28990206"/>
<dbReference type="GO" id="GO:0036002">
    <property type="term" value="F:pre-mRNA binding"/>
    <property type="evidence" value="ECO:0007669"/>
    <property type="project" value="TreeGrafter"/>
</dbReference>
<evidence type="ECO:0000256" key="7">
    <source>
        <dbReference type="ARBA" id="ARBA00022771"/>
    </source>
</evidence>
<keyword evidence="6" id="KW-0747">Spliceosome</keyword>
<keyword evidence="4" id="KW-0507">mRNA processing</keyword>
<dbReference type="SUPFAM" id="SSF90229">
    <property type="entry name" value="CCCH zinc finger"/>
    <property type="match status" value="1"/>
</dbReference>
<evidence type="ECO:0000313" key="19">
    <source>
        <dbReference type="EMBL" id="OAD81360.1"/>
    </source>
</evidence>
<dbReference type="InterPro" id="IPR000571">
    <property type="entry name" value="Znf_CCCH"/>
</dbReference>
<dbReference type="GO" id="GO:0000974">
    <property type="term" value="C:Prp19 complex"/>
    <property type="evidence" value="ECO:0007669"/>
    <property type="project" value="TreeGrafter"/>
</dbReference>
<feature type="domain" description="RRM" evidence="17">
    <location>
        <begin position="227"/>
        <end position="301"/>
    </location>
</feature>
<dbReference type="EMBL" id="KV440971">
    <property type="protein sequence ID" value="OAD81360.1"/>
    <property type="molecule type" value="Genomic_DNA"/>
</dbReference>
<dbReference type="PANTHER" id="PTHR14089">
    <property type="entry name" value="PRE-MRNA-SPLICING FACTOR RBM22"/>
    <property type="match status" value="1"/>
</dbReference>
<dbReference type="InParanoid" id="A0A163ESU9"/>
<evidence type="ECO:0000259" key="17">
    <source>
        <dbReference type="PROSITE" id="PS50102"/>
    </source>
</evidence>
<dbReference type="STRING" id="763407.A0A163ESU9"/>
<evidence type="ECO:0000256" key="12">
    <source>
        <dbReference type="ARBA" id="ARBA00025609"/>
    </source>
</evidence>
<evidence type="ECO:0000256" key="11">
    <source>
        <dbReference type="ARBA" id="ARBA00023242"/>
    </source>
</evidence>
<evidence type="ECO:0000256" key="5">
    <source>
        <dbReference type="ARBA" id="ARBA00022723"/>
    </source>
</evidence>
<reference evidence="20" key="1">
    <citation type="submission" date="2015-06" db="EMBL/GenBank/DDBJ databases">
        <title>Expansion of signal transduction pathways in fungi by whole-genome duplication.</title>
        <authorList>
            <consortium name="DOE Joint Genome Institute"/>
            <person name="Corrochano L.M."/>
            <person name="Kuo A."/>
            <person name="Marcet-Houben M."/>
            <person name="Polaino S."/>
            <person name="Salamov A."/>
            <person name="Villalobos J.M."/>
            <person name="Alvarez M.I."/>
            <person name="Avalos J."/>
            <person name="Benito E.P."/>
            <person name="Benoit I."/>
            <person name="Burger G."/>
            <person name="Camino L.P."/>
            <person name="Canovas D."/>
            <person name="Cerda-Olmedo E."/>
            <person name="Cheng J.-F."/>
            <person name="Dominguez A."/>
            <person name="Elias M."/>
            <person name="Eslava A.P."/>
            <person name="Glaser F."/>
            <person name="Grimwood J."/>
            <person name="Gutierrez G."/>
            <person name="Heitman J."/>
            <person name="Henrissat B."/>
            <person name="Iturriaga E.A."/>
            <person name="Lang B.F."/>
            <person name="Lavin J.L."/>
            <person name="Lee S."/>
            <person name="Li W."/>
            <person name="Lindquist E."/>
            <person name="Lopez-Garcia S."/>
            <person name="Luque E.M."/>
            <person name="Marcos A.T."/>
            <person name="Martin J."/>
            <person name="McCluskey K."/>
            <person name="Medina H.R."/>
            <person name="Miralles-Duran A."/>
            <person name="Miyazaki A."/>
            <person name="Munoz-Torres E."/>
            <person name="Oguiza J.A."/>
            <person name="Ohm R."/>
            <person name="Olmedo M."/>
            <person name="Orejas M."/>
            <person name="Ortiz-Castellanos L."/>
            <person name="Pisabarro A.G."/>
            <person name="Rodriguez-Romero J."/>
            <person name="Ruiz-Herrera J."/>
            <person name="Ruiz-Vazquez R."/>
            <person name="Sanz C."/>
            <person name="Schackwitz W."/>
            <person name="Schmutz J."/>
            <person name="Shahriari M."/>
            <person name="Shelest E."/>
            <person name="Silva-Franco F."/>
            <person name="Soanes D."/>
            <person name="Syed K."/>
            <person name="Tagua V.G."/>
            <person name="Talbot N.J."/>
            <person name="Thon M."/>
            <person name="De vries R.P."/>
            <person name="Wiebenga A."/>
            <person name="Yadav J.S."/>
            <person name="Braun E.L."/>
            <person name="Baker S."/>
            <person name="Garre V."/>
            <person name="Horwitz B."/>
            <person name="Torres-Martinez S."/>
            <person name="Idnurm A."/>
            <person name="Herrera-Estrella A."/>
            <person name="Gabaldon T."/>
            <person name="Grigoriev I.V."/>
        </authorList>
    </citation>
    <scope>NUCLEOTIDE SEQUENCE [LARGE SCALE GENOMIC DNA]</scope>
    <source>
        <strain evidence="20">NRRL 1555(-)</strain>
    </source>
</reference>
<dbReference type="InterPro" id="IPR036855">
    <property type="entry name" value="Znf_CCCH_sf"/>
</dbReference>
<dbReference type="GO" id="GO:0017070">
    <property type="term" value="F:U6 snRNA binding"/>
    <property type="evidence" value="ECO:0007669"/>
    <property type="project" value="TreeGrafter"/>
</dbReference>
<dbReference type="InterPro" id="IPR032297">
    <property type="entry name" value="Torus"/>
</dbReference>
<evidence type="ECO:0000256" key="13">
    <source>
        <dbReference type="ARBA" id="ARBA00069020"/>
    </source>
</evidence>
<feature type="domain" description="C3H1-type" evidence="18">
    <location>
        <begin position="155"/>
        <end position="182"/>
    </location>
</feature>
<dbReference type="InterPro" id="IPR039171">
    <property type="entry name" value="Cwc2/Slt11"/>
</dbReference>
<dbReference type="OrthoDB" id="10259600at2759"/>
<dbReference type="InterPro" id="IPR035979">
    <property type="entry name" value="RBD_domain_sf"/>
</dbReference>
<dbReference type="RefSeq" id="XP_018299400.1">
    <property type="nucleotide sequence ID" value="XM_018429300.1"/>
</dbReference>
<dbReference type="FunFam" id="3.30.70.330:FF:000476">
    <property type="entry name" value="Zinc finger CCCH domain-containing protein 4"/>
    <property type="match status" value="1"/>
</dbReference>
<dbReference type="PROSITE" id="PS50102">
    <property type="entry name" value="RRM"/>
    <property type="match status" value="1"/>
</dbReference>
<dbReference type="GO" id="GO:0008380">
    <property type="term" value="P:RNA splicing"/>
    <property type="evidence" value="ECO:0007669"/>
    <property type="project" value="UniProtKB-KW"/>
</dbReference>
<dbReference type="Gene3D" id="4.10.1000.10">
    <property type="entry name" value="Zinc finger, CCCH-type"/>
    <property type="match status" value="1"/>
</dbReference>
<evidence type="ECO:0000256" key="2">
    <source>
        <dbReference type="ARBA" id="ARBA00007781"/>
    </source>
</evidence>
<comment type="similarity">
    <text evidence="2">Belongs to the SLT11 family.</text>
</comment>
<evidence type="ECO:0000256" key="9">
    <source>
        <dbReference type="ARBA" id="ARBA00022884"/>
    </source>
</evidence>
<dbReference type="Pfam" id="PF21369">
    <property type="entry name" value="STL11_N"/>
    <property type="match status" value="1"/>
</dbReference>
<keyword evidence="11" id="KW-0539">Nucleus</keyword>
<name>A0A163ESU9_PHYB8</name>
<dbReference type="FunCoup" id="A0A163ESU9">
    <property type="interactions" value="878"/>
</dbReference>
<evidence type="ECO:0000256" key="6">
    <source>
        <dbReference type="ARBA" id="ARBA00022728"/>
    </source>
</evidence>
<evidence type="ECO:0000256" key="10">
    <source>
        <dbReference type="ARBA" id="ARBA00023187"/>
    </source>
</evidence>
<dbReference type="GO" id="GO:0006397">
    <property type="term" value="P:mRNA processing"/>
    <property type="evidence" value="ECO:0007669"/>
    <property type="project" value="UniProtKB-KW"/>
</dbReference>
<dbReference type="Proteomes" id="UP000077315">
    <property type="component" value="Unassembled WGS sequence"/>
</dbReference>
<evidence type="ECO:0000313" key="20">
    <source>
        <dbReference type="Proteomes" id="UP000077315"/>
    </source>
</evidence>
<keyword evidence="9 14" id="KW-0694">RNA-binding</keyword>
<dbReference type="SMART" id="SM00360">
    <property type="entry name" value="RRM"/>
    <property type="match status" value="1"/>
</dbReference>
<keyword evidence="7 15" id="KW-0863">Zinc-finger</keyword>
<evidence type="ECO:0000256" key="8">
    <source>
        <dbReference type="ARBA" id="ARBA00022833"/>
    </source>
</evidence>
<feature type="compositionally biased region" description="Polar residues" evidence="16">
    <location>
        <begin position="343"/>
        <end position="355"/>
    </location>
</feature>
<keyword evidence="10" id="KW-0508">mRNA splicing</keyword>
<dbReference type="InterPro" id="IPR048995">
    <property type="entry name" value="STL11/RBM22-like_N"/>
</dbReference>
<evidence type="ECO:0000256" key="14">
    <source>
        <dbReference type="PROSITE-ProRule" id="PRU00176"/>
    </source>
</evidence>
<comment type="function">
    <text evidence="12">Involved in pre-mRNA splicing. Facilitates the cooperative formation of U2/U6 helix II in association with stem II in the spliceosome. Binds to RNA.</text>
</comment>
<dbReference type="FunFam" id="4.10.1000.10:FF:000006">
    <property type="entry name" value="Putative pre-mrna-splicing factor rbm22"/>
    <property type="match status" value="1"/>
</dbReference>
<evidence type="ECO:0000259" key="18">
    <source>
        <dbReference type="PROSITE" id="PS50103"/>
    </source>
</evidence>
<dbReference type="GO" id="GO:0008270">
    <property type="term" value="F:zinc ion binding"/>
    <property type="evidence" value="ECO:0007669"/>
    <property type="project" value="UniProtKB-KW"/>
</dbReference>
<gene>
    <name evidence="19" type="ORF">PHYBLDRAFT_129654</name>
</gene>
<dbReference type="GO" id="GO:0071007">
    <property type="term" value="C:U2-type catalytic step 2 spliceosome"/>
    <property type="evidence" value="ECO:0007669"/>
    <property type="project" value="TreeGrafter"/>
</dbReference>
<dbReference type="SMART" id="SM00356">
    <property type="entry name" value="ZnF_C3H1"/>
    <property type="match status" value="1"/>
</dbReference>
<accession>A0A163ESU9</accession>
<dbReference type="InterPro" id="IPR012677">
    <property type="entry name" value="Nucleotide-bd_a/b_plait_sf"/>
</dbReference>
<sequence length="355" mass="39843">MSLTKSDPNKQGWEDSEFPIVCETCLGDNPYVRMTKQPYGKECKICARPFTVFRWLPGTNMRYKKTEICQICAKVKHVCQTCVLDLQYGLPVQVRDSALQIQSSAPTTDVNRQYYAQNVANKLEEDKNLYDSGKATPASREILRRLARSEPFYKRNRAHICSFFVKGECKRGTECPYRHELPGDSDITQQNIKDRYYGSNDPVAKKMLTRVRGGNNSLDPPTDKAVTSLFVTGVEEDLSESDIRGFFYAFGEIKSIVVIYKSKCAFVNFITRKAAEAAAEKVYEVGLNIKGFPLRVAWGRPRPIGPKSEVKAPVTPTDFASLQPPAPPSMSFDKEDSVKYPSQDPTLQGSNASKA</sequence>
<dbReference type="AlphaFoldDB" id="A0A163ESU9"/>
<keyword evidence="5 15" id="KW-0479">Metal-binding</keyword>
<comment type="subcellular location">
    <subcellularLocation>
        <location evidence="1">Nucleus</location>
    </subcellularLocation>
</comment>
<dbReference type="PANTHER" id="PTHR14089:SF6">
    <property type="entry name" value="PRE-MRNA-SPLICING FACTOR RBM22"/>
    <property type="match status" value="1"/>
</dbReference>
<organism evidence="19 20">
    <name type="scientific">Phycomyces blakesleeanus (strain ATCC 8743b / DSM 1359 / FGSC 10004 / NBRC 33097 / NRRL 1555)</name>
    <dbReference type="NCBI Taxonomy" id="763407"/>
    <lineage>
        <taxon>Eukaryota</taxon>
        <taxon>Fungi</taxon>
        <taxon>Fungi incertae sedis</taxon>
        <taxon>Mucoromycota</taxon>
        <taxon>Mucoromycotina</taxon>
        <taxon>Mucoromycetes</taxon>
        <taxon>Mucorales</taxon>
        <taxon>Phycomycetaceae</taxon>
        <taxon>Phycomyces</taxon>
    </lineage>
</organism>
<dbReference type="Pfam" id="PF00076">
    <property type="entry name" value="RRM_1"/>
    <property type="match status" value="1"/>
</dbReference>
<dbReference type="Pfam" id="PF16131">
    <property type="entry name" value="Torus"/>
    <property type="match status" value="1"/>
</dbReference>
<protein>
    <recommendedName>
        <fullName evidence="3">Pre-mRNA-splicing factor SLT11</fullName>
    </recommendedName>
    <alternativeName>
        <fullName evidence="13">Pre-mRNA-splicing factor slt11</fullName>
    </alternativeName>
</protein>
<evidence type="ECO:0000256" key="15">
    <source>
        <dbReference type="PROSITE-ProRule" id="PRU00723"/>
    </source>
</evidence>
<evidence type="ECO:0000256" key="4">
    <source>
        <dbReference type="ARBA" id="ARBA00022664"/>
    </source>
</evidence>
<feature type="region of interest" description="Disordered" evidence="16">
    <location>
        <begin position="307"/>
        <end position="355"/>
    </location>
</feature>
<feature type="zinc finger region" description="C3H1-type" evidence="15">
    <location>
        <begin position="155"/>
        <end position="182"/>
    </location>
</feature>
<proteinExistence type="inferred from homology"/>
<evidence type="ECO:0000256" key="3">
    <source>
        <dbReference type="ARBA" id="ARBA00019060"/>
    </source>
</evidence>